<dbReference type="GO" id="GO:0006644">
    <property type="term" value="P:phospholipid metabolic process"/>
    <property type="evidence" value="ECO:0007669"/>
    <property type="project" value="InterPro"/>
</dbReference>
<feature type="transmembrane region" description="Helical" evidence="6">
    <location>
        <begin position="183"/>
        <end position="204"/>
    </location>
</feature>
<feature type="transmembrane region" description="Helical" evidence="6">
    <location>
        <begin position="152"/>
        <end position="171"/>
    </location>
</feature>
<evidence type="ECO:0000256" key="2">
    <source>
        <dbReference type="ARBA" id="ARBA00008816"/>
    </source>
</evidence>
<dbReference type="InterPro" id="IPR036938">
    <property type="entry name" value="PAP2/HPO_sf"/>
</dbReference>
<evidence type="ECO:0000313" key="10">
    <source>
        <dbReference type="RefSeq" id="XP_018322761.1"/>
    </source>
</evidence>
<reference evidence="10" key="1">
    <citation type="submission" date="2025-08" db="UniProtKB">
        <authorList>
            <consortium name="RefSeq"/>
        </authorList>
    </citation>
    <scope>IDENTIFICATION</scope>
    <source>
        <tissue evidence="10">Entire body</tissue>
    </source>
</reference>
<comment type="subcellular location">
    <subcellularLocation>
        <location evidence="1">Membrane</location>
        <topology evidence="1">Multi-pass membrane protein</topology>
    </subcellularLocation>
</comment>
<feature type="transmembrane region" description="Helical" evidence="6">
    <location>
        <begin position="46"/>
        <end position="68"/>
    </location>
</feature>
<dbReference type="STRING" id="224129.A0A1W4WFM6"/>
<dbReference type="GO" id="GO:0008195">
    <property type="term" value="F:phosphatidate phosphatase activity"/>
    <property type="evidence" value="ECO:0007669"/>
    <property type="project" value="TreeGrafter"/>
</dbReference>
<dbReference type="InterPro" id="IPR043216">
    <property type="entry name" value="PAP-like"/>
</dbReference>
<keyword evidence="7" id="KW-0732">Signal</keyword>
<keyword evidence="3 6" id="KW-0812">Transmembrane</keyword>
<evidence type="ECO:0000256" key="7">
    <source>
        <dbReference type="SAM" id="SignalP"/>
    </source>
</evidence>
<dbReference type="PANTHER" id="PTHR10165">
    <property type="entry name" value="LIPID PHOSPHATE PHOSPHATASE"/>
    <property type="match status" value="1"/>
</dbReference>
<evidence type="ECO:0000256" key="3">
    <source>
        <dbReference type="ARBA" id="ARBA00022692"/>
    </source>
</evidence>
<feature type="domain" description="Phosphatidic acid phosphatase type 2/haloperoxidase" evidence="8">
    <location>
        <begin position="82"/>
        <end position="229"/>
    </location>
</feature>
<keyword evidence="5 6" id="KW-0472">Membrane</keyword>
<dbReference type="GO" id="GO:0005886">
    <property type="term" value="C:plasma membrane"/>
    <property type="evidence" value="ECO:0007669"/>
    <property type="project" value="TreeGrafter"/>
</dbReference>
<keyword evidence="9" id="KW-1185">Reference proteome</keyword>
<dbReference type="SMART" id="SM00014">
    <property type="entry name" value="acidPPc"/>
    <property type="match status" value="1"/>
</dbReference>
<proteinExistence type="inferred from homology"/>
<dbReference type="Gene3D" id="1.20.144.10">
    <property type="entry name" value="Phosphatidic acid phosphatase type 2/haloperoxidase"/>
    <property type="match status" value="1"/>
</dbReference>
<evidence type="ECO:0000256" key="5">
    <source>
        <dbReference type="ARBA" id="ARBA00023136"/>
    </source>
</evidence>
<feature type="transmembrane region" description="Helical" evidence="6">
    <location>
        <begin position="210"/>
        <end position="229"/>
    </location>
</feature>
<dbReference type="RefSeq" id="XP_018322761.1">
    <property type="nucleotide sequence ID" value="XM_018467259.2"/>
</dbReference>
<evidence type="ECO:0000259" key="8">
    <source>
        <dbReference type="SMART" id="SM00014"/>
    </source>
</evidence>
<accession>A0A1W4WFM6</accession>
<sequence length="253" mass="29271">MKRILYVVLLLLTLYTVKNVTSTSKRSAGFYCKDPKISHAFNGDTIPWNMVFIISLIYTFVILSIVELRLSLSFKSCRYVFHWYVNFLVGALLNLVVVEVLKTLIAEHRPHFLHTCIPDQHEICEDGDYIKDYSCKNKNYDDHFHNDSIKSFPSGHTSFSVYVGIFCLIYLRRRLAIKPLNGVIELFLKLLCITWALFCSLSRITDRRHHWWDVLTGCMIGIFTVLYITKSLCKDFNSFAQQDGTASSTQKVS</sequence>
<organism evidence="9 10">
    <name type="scientific">Agrilus planipennis</name>
    <name type="common">Emerald ash borer</name>
    <name type="synonym">Agrilus marcopoli</name>
    <dbReference type="NCBI Taxonomy" id="224129"/>
    <lineage>
        <taxon>Eukaryota</taxon>
        <taxon>Metazoa</taxon>
        <taxon>Ecdysozoa</taxon>
        <taxon>Arthropoda</taxon>
        <taxon>Hexapoda</taxon>
        <taxon>Insecta</taxon>
        <taxon>Pterygota</taxon>
        <taxon>Neoptera</taxon>
        <taxon>Endopterygota</taxon>
        <taxon>Coleoptera</taxon>
        <taxon>Polyphaga</taxon>
        <taxon>Elateriformia</taxon>
        <taxon>Buprestoidea</taxon>
        <taxon>Buprestidae</taxon>
        <taxon>Agrilinae</taxon>
        <taxon>Agrilus</taxon>
    </lineage>
</organism>
<protein>
    <submittedName>
        <fullName evidence="10">Phosphatidate phosphatase isoform X1</fullName>
    </submittedName>
</protein>
<dbReference type="GeneID" id="108735335"/>
<dbReference type="SUPFAM" id="SSF48317">
    <property type="entry name" value="Acid phosphatase/Vanadium-dependent haloperoxidase"/>
    <property type="match status" value="1"/>
</dbReference>
<feature type="chain" id="PRO_5010719981" evidence="7">
    <location>
        <begin position="23"/>
        <end position="253"/>
    </location>
</feature>
<dbReference type="InParanoid" id="A0A1W4WFM6"/>
<comment type="similarity">
    <text evidence="2">Belongs to the PA-phosphatase related phosphoesterase family.</text>
</comment>
<evidence type="ECO:0000313" key="9">
    <source>
        <dbReference type="Proteomes" id="UP000192223"/>
    </source>
</evidence>
<dbReference type="Proteomes" id="UP000192223">
    <property type="component" value="Unplaced"/>
</dbReference>
<feature type="transmembrane region" description="Helical" evidence="6">
    <location>
        <begin position="80"/>
        <end position="101"/>
    </location>
</feature>
<dbReference type="AlphaFoldDB" id="A0A1W4WFM6"/>
<evidence type="ECO:0000256" key="4">
    <source>
        <dbReference type="ARBA" id="ARBA00022989"/>
    </source>
</evidence>
<dbReference type="KEGG" id="apln:108735335"/>
<dbReference type="GO" id="GO:0007165">
    <property type="term" value="P:signal transduction"/>
    <property type="evidence" value="ECO:0007669"/>
    <property type="project" value="TreeGrafter"/>
</dbReference>
<keyword evidence="4 6" id="KW-1133">Transmembrane helix</keyword>
<dbReference type="OrthoDB" id="8907274at2759"/>
<evidence type="ECO:0000256" key="6">
    <source>
        <dbReference type="SAM" id="Phobius"/>
    </source>
</evidence>
<dbReference type="PANTHER" id="PTHR10165:SF103">
    <property type="entry name" value="PHOSPHOLIPID PHOSPHATASE HOMOLOG 1.2 HOMOLOG"/>
    <property type="match status" value="1"/>
</dbReference>
<dbReference type="Pfam" id="PF01569">
    <property type="entry name" value="PAP2"/>
    <property type="match status" value="1"/>
</dbReference>
<dbReference type="GO" id="GO:0046839">
    <property type="term" value="P:phospholipid dephosphorylation"/>
    <property type="evidence" value="ECO:0007669"/>
    <property type="project" value="TreeGrafter"/>
</dbReference>
<dbReference type="InterPro" id="IPR000326">
    <property type="entry name" value="PAP2/HPO"/>
</dbReference>
<feature type="signal peptide" evidence="7">
    <location>
        <begin position="1"/>
        <end position="22"/>
    </location>
</feature>
<gene>
    <name evidence="10" type="primary">LOC108735335</name>
</gene>
<name>A0A1W4WFM6_AGRPL</name>
<evidence type="ECO:0000256" key="1">
    <source>
        <dbReference type="ARBA" id="ARBA00004141"/>
    </source>
</evidence>